<proteinExistence type="predicted"/>
<dbReference type="EMBL" id="BDQI01000032">
    <property type="protein sequence ID" value="GAX57104.1"/>
    <property type="molecule type" value="Genomic_DNA"/>
</dbReference>
<keyword evidence="4" id="KW-1185">Reference proteome</keyword>
<organism evidence="3 4">
    <name type="scientific">Streptomyces olivochromogenes</name>
    <dbReference type="NCBI Taxonomy" id="1963"/>
    <lineage>
        <taxon>Bacteria</taxon>
        <taxon>Bacillati</taxon>
        <taxon>Actinomycetota</taxon>
        <taxon>Actinomycetes</taxon>
        <taxon>Kitasatosporales</taxon>
        <taxon>Streptomycetaceae</taxon>
        <taxon>Streptomyces</taxon>
    </lineage>
</organism>
<feature type="domain" description="DUF6879" evidence="2">
    <location>
        <begin position="204"/>
        <end position="309"/>
    </location>
</feature>
<keyword evidence="1" id="KW-1133">Transmembrane helix</keyword>
<keyword evidence="1" id="KW-0812">Transmembrane</keyword>
<accession>A0A250VSN0</accession>
<evidence type="ECO:0000256" key="1">
    <source>
        <dbReference type="SAM" id="Phobius"/>
    </source>
</evidence>
<feature type="transmembrane region" description="Helical" evidence="1">
    <location>
        <begin position="21"/>
        <end position="38"/>
    </location>
</feature>
<sequence length="310" mass="33687">MAGPSNTPGAAALSAAHRPPILLRTLNAVLVGGGGYLLTSLTEQPEVWKLTVSILVGGAALIVPLMTGFASRLASVEETLATHDSEMKELVADGLARVNEVTELFELVDRSALPRDEVTRLVRSATTAGTAAPAIVQDFVRVEVMRLTALMENLGLEVVDREGADHDWIMALTGCAALTIDATSTWADRDLWGSELGARFLCAQRDAIERGVRIRRLFIIEEPEHDTLELSRLCEDQQSIGIEVRVLALSGLSPIARITGIDDFIVFDEALSYEIGSDLRGVAARTVIDLRSHRVAHRVQQFRTLWEAGQ</sequence>
<reference evidence="4" key="1">
    <citation type="submission" date="2017-05" db="EMBL/GenBank/DDBJ databases">
        <title>Streptomyces olivochromogenes NBRC 3561 whole genome shotgun sequence.</title>
        <authorList>
            <person name="Dohra H."/>
            <person name="Kodani S."/>
        </authorList>
    </citation>
    <scope>NUCLEOTIDE SEQUENCE [LARGE SCALE GENOMIC DNA]</scope>
    <source>
        <strain evidence="4">NBRC 3561</strain>
    </source>
</reference>
<dbReference type="AlphaFoldDB" id="A0A250VSN0"/>
<dbReference type="STRING" id="1963.AQJ27_40145"/>
<dbReference type="Pfam" id="PF21806">
    <property type="entry name" value="DUF6879"/>
    <property type="match status" value="1"/>
</dbReference>
<evidence type="ECO:0000259" key="2">
    <source>
        <dbReference type="Pfam" id="PF21806"/>
    </source>
</evidence>
<gene>
    <name evidence="3" type="ORF">SO3561_08674</name>
</gene>
<comment type="caution">
    <text evidence="3">The sequence shown here is derived from an EMBL/GenBank/DDBJ whole genome shotgun (WGS) entry which is preliminary data.</text>
</comment>
<protein>
    <recommendedName>
        <fullName evidence="2">DUF6879 domain-containing protein</fullName>
    </recommendedName>
</protein>
<dbReference type="Proteomes" id="UP000217446">
    <property type="component" value="Unassembled WGS sequence"/>
</dbReference>
<keyword evidence="1" id="KW-0472">Membrane</keyword>
<dbReference type="InterPro" id="IPR049244">
    <property type="entry name" value="DUF6879"/>
</dbReference>
<feature type="transmembrane region" description="Helical" evidence="1">
    <location>
        <begin position="50"/>
        <end position="70"/>
    </location>
</feature>
<evidence type="ECO:0000313" key="3">
    <source>
        <dbReference type="EMBL" id="GAX57104.1"/>
    </source>
</evidence>
<evidence type="ECO:0000313" key="4">
    <source>
        <dbReference type="Proteomes" id="UP000217446"/>
    </source>
</evidence>
<name>A0A250VSN0_STROL</name>